<evidence type="ECO:0000313" key="1">
    <source>
        <dbReference type="EMBL" id="QDC24938.1"/>
    </source>
</evidence>
<organism evidence="1 2">
    <name type="scientific">Georgenia yuyongxinii</name>
    <dbReference type="NCBI Taxonomy" id="2589797"/>
    <lineage>
        <taxon>Bacteria</taxon>
        <taxon>Bacillati</taxon>
        <taxon>Actinomycetota</taxon>
        <taxon>Actinomycetes</taxon>
        <taxon>Micrococcales</taxon>
        <taxon>Bogoriellaceae</taxon>
        <taxon>Georgenia</taxon>
    </lineage>
</organism>
<dbReference type="Gene3D" id="3.30.1330.40">
    <property type="entry name" value="RutC-like"/>
    <property type="match status" value="1"/>
</dbReference>
<name>A0A5B8C3T5_9MICO</name>
<dbReference type="InterPro" id="IPR006175">
    <property type="entry name" value="YjgF/YER057c/UK114"/>
</dbReference>
<gene>
    <name evidence="1" type="ORF">FE374_10240</name>
</gene>
<dbReference type="GO" id="GO:0019239">
    <property type="term" value="F:deaminase activity"/>
    <property type="evidence" value="ECO:0007669"/>
    <property type="project" value="TreeGrafter"/>
</dbReference>
<dbReference type="AlphaFoldDB" id="A0A5B8C3T5"/>
<dbReference type="Proteomes" id="UP000314616">
    <property type="component" value="Chromosome"/>
</dbReference>
<accession>A0A5B8C3T5</accession>
<dbReference type="RefSeq" id="WP_139928788.1">
    <property type="nucleotide sequence ID" value="NZ_CP040915.1"/>
</dbReference>
<dbReference type="InterPro" id="IPR035959">
    <property type="entry name" value="RutC-like_sf"/>
</dbReference>
<sequence length="168" mass="18653">MGYLVDHYTEGTPRTMSLVNQSTSSNLEIIHHDGHDPSINSPFVPAIRASAGTMVFISGVSASPTYHDHPHVPEVFDAIPRDIEGQLQIIFDNLDQRLEAAGCSRSDVVYMTRFFTNVDEDQDTVNKYQKKWFQGHVPTSASVEVTRMAADPKLRLEIQSIAVKPPSA</sequence>
<dbReference type="EMBL" id="CP040915">
    <property type="protein sequence ID" value="QDC24938.1"/>
    <property type="molecule type" value="Genomic_DNA"/>
</dbReference>
<dbReference type="SUPFAM" id="SSF55298">
    <property type="entry name" value="YjgF-like"/>
    <property type="match status" value="1"/>
</dbReference>
<dbReference type="GO" id="GO:0005829">
    <property type="term" value="C:cytosol"/>
    <property type="evidence" value="ECO:0007669"/>
    <property type="project" value="TreeGrafter"/>
</dbReference>
<dbReference type="OrthoDB" id="9799840at2"/>
<reference evidence="1 2" key="1">
    <citation type="submission" date="2019-05" db="EMBL/GenBank/DDBJ databases">
        <title>Georgenia *** sp. nov., and Georgenia *** sp. nov., isolated from the intestinal contents of plateau pika (Ochotona curzoniae) in the Qinghai-Tibet plateau of China.</title>
        <authorList>
            <person name="Tian Z."/>
        </authorList>
    </citation>
    <scope>NUCLEOTIDE SEQUENCE [LARGE SCALE GENOMIC DNA]</scope>
    <source>
        <strain evidence="1 2">Z443</strain>
    </source>
</reference>
<dbReference type="PANTHER" id="PTHR11803">
    <property type="entry name" value="2-IMINOBUTANOATE/2-IMINOPROPANOATE DEAMINASE RIDA"/>
    <property type="match status" value="1"/>
</dbReference>
<dbReference type="KEGG" id="gyu:FE374_10240"/>
<evidence type="ECO:0000313" key="2">
    <source>
        <dbReference type="Proteomes" id="UP000314616"/>
    </source>
</evidence>
<dbReference type="CDD" id="cd00448">
    <property type="entry name" value="YjgF_YER057c_UK114_family"/>
    <property type="match status" value="1"/>
</dbReference>
<protein>
    <submittedName>
        <fullName evidence="1">RidA family protein</fullName>
    </submittedName>
</protein>
<proteinExistence type="predicted"/>
<dbReference type="Pfam" id="PF01042">
    <property type="entry name" value="Ribonuc_L-PSP"/>
    <property type="match status" value="1"/>
</dbReference>
<dbReference type="PANTHER" id="PTHR11803:SF44">
    <property type="entry name" value="RUTC FAMILY PROTEIN YJGH"/>
    <property type="match status" value="1"/>
</dbReference>